<proteinExistence type="predicted"/>
<gene>
    <name evidence="9" type="ORF">ERL59_07930</name>
</gene>
<accession>A0A6N9Q1G6</accession>
<dbReference type="GO" id="GO:0008233">
    <property type="term" value="F:peptidase activity"/>
    <property type="evidence" value="ECO:0007669"/>
    <property type="project" value="UniProtKB-KW"/>
</dbReference>
<dbReference type="GO" id="GO:0006508">
    <property type="term" value="P:proteolysis"/>
    <property type="evidence" value="ECO:0007669"/>
    <property type="project" value="UniProtKB-KW"/>
</dbReference>
<dbReference type="GO" id="GO:0016020">
    <property type="term" value="C:membrane"/>
    <property type="evidence" value="ECO:0007669"/>
    <property type="project" value="InterPro"/>
</dbReference>
<dbReference type="RefSeq" id="WP_160645681.1">
    <property type="nucleotide sequence ID" value="NZ_SIJB01000018.1"/>
</dbReference>
<evidence type="ECO:0000256" key="2">
    <source>
        <dbReference type="ARBA" id="ARBA00022654"/>
    </source>
</evidence>
<evidence type="ECO:0000256" key="8">
    <source>
        <dbReference type="SAM" id="Phobius"/>
    </source>
</evidence>
<keyword evidence="4 8" id="KW-0812">Transmembrane</keyword>
<keyword evidence="1" id="KW-1003">Cell membrane</keyword>
<dbReference type="OrthoDB" id="2666767at2"/>
<dbReference type="Pfam" id="PF04647">
    <property type="entry name" value="AgrB"/>
    <property type="match status" value="1"/>
</dbReference>
<dbReference type="GO" id="GO:0009372">
    <property type="term" value="P:quorum sensing"/>
    <property type="evidence" value="ECO:0007669"/>
    <property type="project" value="UniProtKB-KW"/>
</dbReference>
<comment type="caution">
    <text evidence="9">The sequence shown here is derived from an EMBL/GenBank/DDBJ whole genome shotgun (WGS) entry which is preliminary data.</text>
</comment>
<keyword evidence="2" id="KW-0673">Quorum sensing</keyword>
<reference evidence="9 10" key="1">
    <citation type="submission" date="2019-01" db="EMBL/GenBank/DDBJ databases">
        <title>Chengkuizengella sp. nov., isolated from deep-sea sediment of East Pacific Ocean.</title>
        <authorList>
            <person name="Yang J."/>
            <person name="Lai Q."/>
            <person name="Shao Z."/>
        </authorList>
    </citation>
    <scope>NUCLEOTIDE SEQUENCE [LARGE SCALE GENOMIC DNA]</scope>
    <source>
        <strain evidence="9 10">YPA3-1-1</strain>
    </source>
</reference>
<evidence type="ECO:0000256" key="7">
    <source>
        <dbReference type="ARBA" id="ARBA00023136"/>
    </source>
</evidence>
<protein>
    <submittedName>
        <fullName evidence="9">Accessory regulator AgrB</fullName>
    </submittedName>
</protein>
<evidence type="ECO:0000256" key="4">
    <source>
        <dbReference type="ARBA" id="ARBA00022692"/>
    </source>
</evidence>
<dbReference type="Proteomes" id="UP000448943">
    <property type="component" value="Unassembled WGS sequence"/>
</dbReference>
<evidence type="ECO:0000313" key="9">
    <source>
        <dbReference type="EMBL" id="NBI28885.1"/>
    </source>
</evidence>
<keyword evidence="6 8" id="KW-1133">Transmembrane helix</keyword>
<dbReference type="EMBL" id="SIJB01000018">
    <property type="protein sequence ID" value="NBI28885.1"/>
    <property type="molecule type" value="Genomic_DNA"/>
</dbReference>
<evidence type="ECO:0000256" key="3">
    <source>
        <dbReference type="ARBA" id="ARBA00022670"/>
    </source>
</evidence>
<keyword evidence="5" id="KW-0378">Hydrolase</keyword>
<organism evidence="9 10">
    <name type="scientific">Chengkuizengella marina</name>
    <dbReference type="NCBI Taxonomy" id="2507566"/>
    <lineage>
        <taxon>Bacteria</taxon>
        <taxon>Bacillati</taxon>
        <taxon>Bacillota</taxon>
        <taxon>Bacilli</taxon>
        <taxon>Bacillales</taxon>
        <taxon>Paenibacillaceae</taxon>
        <taxon>Chengkuizengella</taxon>
    </lineage>
</organism>
<sequence>MIETLAFRIAKSIKDIDPENTNSIEVMKFSLIILINNLLVISISIIFSMLFGYTITAIIGLLAFAILRLLTGGYHFKSALACTVTSITLILCIPLFPVSKMIISLLTILSLILIYFFAPSNIEDSSRIPKKYYPHLKLAALTLVGISVFIQSIPISIAFFIQSLTLIRR</sequence>
<evidence type="ECO:0000256" key="6">
    <source>
        <dbReference type="ARBA" id="ARBA00022989"/>
    </source>
</evidence>
<evidence type="ECO:0000313" key="10">
    <source>
        <dbReference type="Proteomes" id="UP000448943"/>
    </source>
</evidence>
<dbReference type="AlphaFoldDB" id="A0A6N9Q1G6"/>
<feature type="transmembrane region" description="Helical" evidence="8">
    <location>
        <begin position="138"/>
        <end position="161"/>
    </location>
</feature>
<keyword evidence="10" id="KW-1185">Reference proteome</keyword>
<dbReference type="SMART" id="SM00793">
    <property type="entry name" value="AgrB"/>
    <property type="match status" value="1"/>
</dbReference>
<dbReference type="InterPro" id="IPR006741">
    <property type="entry name" value="AgrB"/>
</dbReference>
<keyword evidence="3" id="KW-0645">Protease</keyword>
<evidence type="ECO:0000256" key="5">
    <source>
        <dbReference type="ARBA" id="ARBA00022801"/>
    </source>
</evidence>
<evidence type="ECO:0000256" key="1">
    <source>
        <dbReference type="ARBA" id="ARBA00022475"/>
    </source>
</evidence>
<keyword evidence="7 8" id="KW-0472">Membrane</keyword>
<feature type="transmembrane region" description="Helical" evidence="8">
    <location>
        <begin position="78"/>
        <end position="96"/>
    </location>
</feature>
<name>A0A6N9Q1G6_9BACL</name>
<feature type="transmembrane region" description="Helical" evidence="8">
    <location>
        <begin position="102"/>
        <end position="118"/>
    </location>
</feature>